<gene>
    <name evidence="2" type="ORF">MCHLDSM_04625</name>
</gene>
<evidence type="ECO:0000313" key="3">
    <source>
        <dbReference type="Proteomes" id="UP000036513"/>
    </source>
</evidence>
<dbReference type="EMBL" id="JYNL01000056">
    <property type="protein sequence ID" value="KMO71310.1"/>
    <property type="molecule type" value="Genomic_DNA"/>
</dbReference>
<dbReference type="RefSeq" id="WP_201780398.1">
    <property type="nucleotide sequence ID" value="NZ_JYNL01000056.1"/>
</dbReference>
<feature type="compositionally biased region" description="Basic and acidic residues" evidence="1">
    <location>
        <begin position="76"/>
        <end position="90"/>
    </location>
</feature>
<comment type="caution">
    <text evidence="2">The sequence shown here is derived from an EMBL/GenBank/DDBJ whole genome shotgun (WGS) entry which is preliminary data.</text>
</comment>
<organism evidence="2 3">
    <name type="scientific">Mycolicibacterium chlorophenolicum</name>
    <dbReference type="NCBI Taxonomy" id="37916"/>
    <lineage>
        <taxon>Bacteria</taxon>
        <taxon>Bacillati</taxon>
        <taxon>Actinomycetota</taxon>
        <taxon>Actinomycetes</taxon>
        <taxon>Mycobacteriales</taxon>
        <taxon>Mycobacteriaceae</taxon>
        <taxon>Mycolicibacterium</taxon>
    </lineage>
</organism>
<sequence>MTPADHGELATGRLHAIAWKFLGSEFAGPIYANWPIDRRVEACLLHNGFKDVVNDGGACNAVLQCVMANIGRALRDGRLSPPQDRYDPDGSRPQGAPPRMAAHEVATYDDGRAA</sequence>
<keyword evidence="3" id="KW-1185">Reference proteome</keyword>
<proteinExistence type="predicted"/>
<evidence type="ECO:0000256" key="1">
    <source>
        <dbReference type="SAM" id="MobiDB-lite"/>
    </source>
</evidence>
<evidence type="ECO:0000313" key="2">
    <source>
        <dbReference type="EMBL" id="KMO71310.1"/>
    </source>
</evidence>
<dbReference type="PATRIC" id="fig|37916.4.peg.4614"/>
<dbReference type="Proteomes" id="UP000036513">
    <property type="component" value="Unassembled WGS sequence"/>
</dbReference>
<reference evidence="2 3" key="1">
    <citation type="journal article" date="2015" name="Genome Biol. Evol.">
        <title>Characterization of Three Mycobacterium spp. with Potential Use in Bioremediation by Genome Sequencing and Comparative Genomics.</title>
        <authorList>
            <person name="Das S."/>
            <person name="Pettersson B.M."/>
            <person name="Behra P.R."/>
            <person name="Ramesh M."/>
            <person name="Dasgupta S."/>
            <person name="Bhattacharya A."/>
            <person name="Kirsebom L.A."/>
        </authorList>
    </citation>
    <scope>NUCLEOTIDE SEQUENCE [LARGE SCALE GENOMIC DNA]</scope>
    <source>
        <strain evidence="2 3">DSM 43826</strain>
    </source>
</reference>
<accession>A0A0J6VJX7</accession>
<name>A0A0J6VJX7_9MYCO</name>
<dbReference type="AlphaFoldDB" id="A0A0J6VJX7"/>
<protein>
    <submittedName>
        <fullName evidence="2">Uncharacterized protein</fullName>
    </submittedName>
</protein>
<feature type="region of interest" description="Disordered" evidence="1">
    <location>
        <begin position="76"/>
        <end position="114"/>
    </location>
</feature>